<dbReference type="InterPro" id="IPR058248">
    <property type="entry name" value="Lxx211020-like"/>
</dbReference>
<proteinExistence type="predicted"/>
<dbReference type="InterPro" id="IPR007410">
    <property type="entry name" value="LpqE-like"/>
</dbReference>
<dbReference type="PANTHER" id="PTHR36302">
    <property type="entry name" value="BLR7088 PROTEIN"/>
    <property type="match status" value="1"/>
</dbReference>
<dbReference type="SUPFAM" id="SSF110087">
    <property type="entry name" value="DR1885-like metal-binding protein"/>
    <property type="match status" value="1"/>
</dbReference>
<dbReference type="Gene3D" id="2.60.40.1890">
    <property type="entry name" value="PCu(A)C copper chaperone"/>
    <property type="match status" value="1"/>
</dbReference>
<keyword evidence="3" id="KW-1185">Reference proteome</keyword>
<accession>A0ABW0FVF2</accession>
<gene>
    <name evidence="2" type="ORF">ACFPIE_16445</name>
</gene>
<organism evidence="2 3">
    <name type="scientific">Brevundimonas staleyi</name>
    <dbReference type="NCBI Taxonomy" id="74326"/>
    <lineage>
        <taxon>Bacteria</taxon>
        <taxon>Pseudomonadati</taxon>
        <taxon>Pseudomonadota</taxon>
        <taxon>Alphaproteobacteria</taxon>
        <taxon>Caulobacterales</taxon>
        <taxon>Caulobacteraceae</taxon>
        <taxon>Brevundimonas</taxon>
    </lineage>
</organism>
<dbReference type="Proteomes" id="UP001596152">
    <property type="component" value="Unassembled WGS sequence"/>
</dbReference>
<reference evidence="3" key="1">
    <citation type="journal article" date="2019" name="Int. J. Syst. Evol. Microbiol.">
        <title>The Global Catalogue of Microorganisms (GCM) 10K type strain sequencing project: providing services to taxonomists for standard genome sequencing and annotation.</title>
        <authorList>
            <consortium name="The Broad Institute Genomics Platform"/>
            <consortium name="The Broad Institute Genome Sequencing Center for Infectious Disease"/>
            <person name="Wu L."/>
            <person name="Ma J."/>
        </authorList>
    </citation>
    <scope>NUCLEOTIDE SEQUENCE [LARGE SCALE GENOMIC DNA]</scope>
    <source>
        <strain evidence="3">JCM 12125</strain>
    </source>
</reference>
<sequence>MTRSLAFAAALSALALSACGQSGSSGTAGAGPVAVADAICRPTPNGRQMTGCYLTLTAPQADTLVSVASPVAALAQVHEMRMESNMMMMRELEQGLPLPAGEAVALAPGGNHIMLMGVTEPLRAGDTVPLTLTFANAAPVEITATVGQPPA</sequence>
<dbReference type="Pfam" id="PF04314">
    <property type="entry name" value="PCuAC"/>
    <property type="match status" value="1"/>
</dbReference>
<protein>
    <submittedName>
        <fullName evidence="2">Copper chaperone PCu(A)C</fullName>
    </submittedName>
</protein>
<dbReference type="PANTHER" id="PTHR36302:SF1">
    <property type="entry name" value="COPPER CHAPERONE PCU(A)C"/>
    <property type="match status" value="1"/>
</dbReference>
<feature type="chain" id="PRO_5047303981" evidence="1">
    <location>
        <begin position="21"/>
        <end position="151"/>
    </location>
</feature>
<dbReference type="EMBL" id="JBHSLF010000049">
    <property type="protein sequence ID" value="MFC5345506.1"/>
    <property type="molecule type" value="Genomic_DNA"/>
</dbReference>
<feature type="signal peptide" evidence="1">
    <location>
        <begin position="1"/>
        <end position="20"/>
    </location>
</feature>
<evidence type="ECO:0000313" key="3">
    <source>
        <dbReference type="Proteomes" id="UP001596152"/>
    </source>
</evidence>
<dbReference type="PROSITE" id="PS51257">
    <property type="entry name" value="PROKAR_LIPOPROTEIN"/>
    <property type="match status" value="1"/>
</dbReference>
<evidence type="ECO:0000313" key="2">
    <source>
        <dbReference type="EMBL" id="MFC5345506.1"/>
    </source>
</evidence>
<dbReference type="InterPro" id="IPR036182">
    <property type="entry name" value="PCuAC_sf"/>
</dbReference>
<dbReference type="RefSeq" id="WP_374038781.1">
    <property type="nucleotide sequence ID" value="NZ_CP169082.1"/>
</dbReference>
<keyword evidence="1" id="KW-0732">Signal</keyword>
<evidence type="ECO:0000256" key="1">
    <source>
        <dbReference type="SAM" id="SignalP"/>
    </source>
</evidence>
<comment type="caution">
    <text evidence="2">The sequence shown here is derived from an EMBL/GenBank/DDBJ whole genome shotgun (WGS) entry which is preliminary data.</text>
</comment>
<name>A0ABW0FVF2_9CAUL</name>